<reference evidence="1" key="1">
    <citation type="submission" date="2022-10" db="EMBL/GenBank/DDBJ databases">
        <title>Culturing micro-colonial fungi from biological soil crusts in the Mojave desert and describing Neophaeococcomyces mojavensis, and introducing the new genera and species Taxawa tesnikishii.</title>
        <authorList>
            <person name="Kurbessoian T."/>
            <person name="Stajich J.E."/>
        </authorList>
    </citation>
    <scope>NUCLEOTIDE SEQUENCE</scope>
    <source>
        <strain evidence="1">JES_112</strain>
    </source>
</reference>
<dbReference type="EMBL" id="JAPDRQ010000154">
    <property type="protein sequence ID" value="KAJ9653437.1"/>
    <property type="molecule type" value="Genomic_DNA"/>
</dbReference>
<keyword evidence="2" id="KW-1185">Reference proteome</keyword>
<evidence type="ECO:0000313" key="2">
    <source>
        <dbReference type="Proteomes" id="UP001172386"/>
    </source>
</evidence>
<gene>
    <name evidence="1" type="primary">SIR2</name>
    <name evidence="1" type="ORF">H2198_007385</name>
</gene>
<sequence>MAAPSTPRHKRLAISDHQGNRSSSTPPAGRINPHLLAPMVASPSSRHSSPGIDRIWNGRHYADDVIPRRLTASPVAKPKDKDKTRKRLSKYHSIEHAVELLRNAKNIVVLTGAGISTSLNIPDFRSDGGFYSRLSSSIGISQPEEFFSMDFFKHNSEAFWDNVKALLPQYTRSKNGDYQHLISKYSKNPGSSIPRFSKTHAFLALLHAKDKLSTNYTQNIDGLEYASGVRADKIIQCHGSWDTATCLTCKKTISAKKYLPIVYEDGYPRCKCAGNDIPKTMTVSPKKRMKKRKRHVYEGDSDHDSDDGTKTPTGLYKPDITFFGESIPEYYVPRLEEDKTKADLLLVLGTSLKVRPVKTMIVDFPPHIPQIWINKDRFSGYLCDMPGVQFDIELLGECDVVIEELCRRAGFDLEAFTWKGSDKPATVIPSRPRQENATIVKEEDPAKNKNDDDKDVSKENFVPATVNSKEGVEESRKRTLSTSTIGSQTDSGSGIRVESDLDAEWRWRFYRKPTQQPLNPSLS</sequence>
<comment type="caution">
    <text evidence="1">The sequence shown here is derived from an EMBL/GenBank/DDBJ whole genome shotgun (WGS) entry which is preliminary data.</text>
</comment>
<protein>
    <submittedName>
        <fullName evidence="1">NAD-dependent histone deacetylase sir2</fullName>
    </submittedName>
</protein>
<evidence type="ECO:0000313" key="1">
    <source>
        <dbReference type="EMBL" id="KAJ9653437.1"/>
    </source>
</evidence>
<accession>A0ACC3A062</accession>
<name>A0ACC3A062_9EURO</name>
<dbReference type="Proteomes" id="UP001172386">
    <property type="component" value="Unassembled WGS sequence"/>
</dbReference>
<proteinExistence type="predicted"/>
<organism evidence="1 2">
    <name type="scientific">Neophaeococcomyces mojaviensis</name>
    <dbReference type="NCBI Taxonomy" id="3383035"/>
    <lineage>
        <taxon>Eukaryota</taxon>
        <taxon>Fungi</taxon>
        <taxon>Dikarya</taxon>
        <taxon>Ascomycota</taxon>
        <taxon>Pezizomycotina</taxon>
        <taxon>Eurotiomycetes</taxon>
        <taxon>Chaetothyriomycetidae</taxon>
        <taxon>Chaetothyriales</taxon>
        <taxon>Chaetothyriales incertae sedis</taxon>
        <taxon>Neophaeococcomyces</taxon>
    </lineage>
</organism>